<keyword evidence="2" id="KW-1185">Reference proteome</keyword>
<comment type="caution">
    <text evidence="1">The sequence shown here is derived from an EMBL/GenBank/DDBJ whole genome shotgun (WGS) entry which is preliminary data.</text>
</comment>
<dbReference type="AlphaFoldDB" id="A0AAV0WUN1"/>
<reference evidence="1 2" key="1">
    <citation type="submission" date="2023-01" db="EMBL/GenBank/DDBJ databases">
        <authorList>
            <person name="Whitehead M."/>
        </authorList>
    </citation>
    <scope>NUCLEOTIDE SEQUENCE [LARGE SCALE GENOMIC DNA]</scope>
</reference>
<dbReference type="EMBL" id="CARXXK010000002">
    <property type="protein sequence ID" value="CAI6359744.1"/>
    <property type="molecule type" value="Genomic_DNA"/>
</dbReference>
<dbReference type="PANTHER" id="PTHR45749">
    <property type="match status" value="1"/>
</dbReference>
<accession>A0AAV0WUN1</accession>
<name>A0AAV0WUN1_9HEMI</name>
<dbReference type="PANTHER" id="PTHR45749:SF21">
    <property type="entry name" value="DUF4371 DOMAIN-CONTAINING PROTEIN"/>
    <property type="match status" value="1"/>
</dbReference>
<proteinExistence type="predicted"/>
<evidence type="ECO:0008006" key="3">
    <source>
        <dbReference type="Google" id="ProtNLM"/>
    </source>
</evidence>
<evidence type="ECO:0000313" key="2">
    <source>
        <dbReference type="Proteomes" id="UP001160148"/>
    </source>
</evidence>
<organism evidence="1 2">
    <name type="scientific">Macrosiphum euphorbiae</name>
    <name type="common">potato aphid</name>
    <dbReference type="NCBI Taxonomy" id="13131"/>
    <lineage>
        <taxon>Eukaryota</taxon>
        <taxon>Metazoa</taxon>
        <taxon>Ecdysozoa</taxon>
        <taxon>Arthropoda</taxon>
        <taxon>Hexapoda</taxon>
        <taxon>Insecta</taxon>
        <taxon>Pterygota</taxon>
        <taxon>Neoptera</taxon>
        <taxon>Paraneoptera</taxon>
        <taxon>Hemiptera</taxon>
        <taxon>Sternorrhyncha</taxon>
        <taxon>Aphidomorpha</taxon>
        <taxon>Aphidoidea</taxon>
        <taxon>Aphididae</taxon>
        <taxon>Macrosiphini</taxon>
        <taxon>Macrosiphum</taxon>
    </lineage>
</organism>
<gene>
    <name evidence="1" type="ORF">MEUPH1_LOCUS15123</name>
</gene>
<protein>
    <recommendedName>
        <fullName evidence="3">DUF4371 domain-containing protein</fullName>
    </recommendedName>
</protein>
<sequence length="198" mass="22179">MSLTLRYIDKKNNIYDHFVGFINCHDTFNKNQTAIPNNDLSDTLIDDHLSKKPKLTGNVLGNIVVSELKEMSLHLKNCIGIGTDGCSVMTSVSRGAVQEVQKSCPNAIYSPCTNHALNLSICKTSKVQIVRNTISFFHLSSKRNFILKNNLKSSKSSKTSLTSLCVTRCVERHTIIIDFETNMSEIIESLTHISQWTE</sequence>
<evidence type="ECO:0000313" key="1">
    <source>
        <dbReference type="EMBL" id="CAI6359744.1"/>
    </source>
</evidence>
<dbReference type="Proteomes" id="UP001160148">
    <property type="component" value="Unassembled WGS sequence"/>
</dbReference>